<evidence type="ECO:0000313" key="3">
    <source>
        <dbReference type="Proteomes" id="UP000318288"/>
    </source>
</evidence>
<feature type="compositionally biased region" description="Polar residues" evidence="1">
    <location>
        <begin position="10"/>
        <end position="23"/>
    </location>
</feature>
<protein>
    <submittedName>
        <fullName evidence="2">Uncharacterized protein</fullName>
    </submittedName>
</protein>
<reference evidence="2 3" key="1">
    <citation type="submission" date="2019-02" db="EMBL/GenBank/DDBJ databases">
        <title>Deep-cultivation of Planctomycetes and their phenomic and genomic characterization uncovers novel biology.</title>
        <authorList>
            <person name="Wiegand S."/>
            <person name="Jogler M."/>
            <person name="Boedeker C."/>
            <person name="Pinto D."/>
            <person name="Vollmers J."/>
            <person name="Rivas-Marin E."/>
            <person name="Kohn T."/>
            <person name="Peeters S.H."/>
            <person name="Heuer A."/>
            <person name="Rast P."/>
            <person name="Oberbeckmann S."/>
            <person name="Bunk B."/>
            <person name="Jeske O."/>
            <person name="Meyerdierks A."/>
            <person name="Storesund J.E."/>
            <person name="Kallscheuer N."/>
            <person name="Luecker S."/>
            <person name="Lage O.M."/>
            <person name="Pohl T."/>
            <person name="Merkel B.J."/>
            <person name="Hornburger P."/>
            <person name="Mueller R.-W."/>
            <person name="Bruemmer F."/>
            <person name="Labrenz M."/>
            <person name="Spormann A.M."/>
            <person name="Op Den Camp H."/>
            <person name="Overmann J."/>
            <person name="Amann R."/>
            <person name="Jetten M.S.M."/>
            <person name="Mascher T."/>
            <person name="Medema M.H."/>
            <person name="Devos D.P."/>
            <person name="Kaster A.-K."/>
            <person name="Ovreas L."/>
            <person name="Rohde M."/>
            <person name="Galperin M.Y."/>
            <person name="Jogler C."/>
        </authorList>
    </citation>
    <scope>NUCLEOTIDE SEQUENCE [LARGE SCALE GENOMIC DNA]</scope>
    <source>
        <strain evidence="2 3">Poly51</strain>
    </source>
</reference>
<evidence type="ECO:0000256" key="1">
    <source>
        <dbReference type="SAM" id="MobiDB-lite"/>
    </source>
</evidence>
<comment type="caution">
    <text evidence="2">The sequence shown here is derived from an EMBL/GenBank/DDBJ whole genome shotgun (WGS) entry which is preliminary data.</text>
</comment>
<proteinExistence type="predicted"/>
<evidence type="ECO:0000313" key="2">
    <source>
        <dbReference type="EMBL" id="TWU59789.1"/>
    </source>
</evidence>
<feature type="region of interest" description="Disordered" evidence="1">
    <location>
        <begin position="1"/>
        <end position="58"/>
    </location>
</feature>
<name>A0A5C6FIC3_9BACT</name>
<feature type="compositionally biased region" description="Polar residues" evidence="1">
    <location>
        <begin position="36"/>
        <end position="54"/>
    </location>
</feature>
<dbReference type="EMBL" id="SJPW01000001">
    <property type="protein sequence ID" value="TWU59789.1"/>
    <property type="molecule type" value="Genomic_DNA"/>
</dbReference>
<dbReference type="AlphaFoldDB" id="A0A5C6FIC3"/>
<accession>A0A5C6FIC3</accession>
<dbReference type="Proteomes" id="UP000318288">
    <property type="component" value="Unassembled WGS sequence"/>
</dbReference>
<keyword evidence="3" id="KW-1185">Reference proteome</keyword>
<gene>
    <name evidence="2" type="ORF">Poly51_00610</name>
</gene>
<organism evidence="2 3">
    <name type="scientific">Rubripirellula tenax</name>
    <dbReference type="NCBI Taxonomy" id="2528015"/>
    <lineage>
        <taxon>Bacteria</taxon>
        <taxon>Pseudomonadati</taxon>
        <taxon>Planctomycetota</taxon>
        <taxon>Planctomycetia</taxon>
        <taxon>Pirellulales</taxon>
        <taxon>Pirellulaceae</taxon>
        <taxon>Rubripirellula</taxon>
    </lineage>
</organism>
<sequence length="106" mass="11126">MFLTPRTLPLANTTEMPPQTRSGNGKGYAGGRSLAITGSESPRSANPSSKSPSVAKSIPAKFPAQRSVFKALAVAQIRPSAAWMSGSKRGISAALFPCSCFRNSIR</sequence>